<proteinExistence type="predicted"/>
<accession>B8CGD5</accession>
<name>B8CGD5_THAPS</name>
<dbReference type="GeneID" id="7448896"/>
<dbReference type="CDD" id="cd00609">
    <property type="entry name" value="AAT_like"/>
    <property type="match status" value="1"/>
</dbReference>
<reference evidence="2 3" key="1">
    <citation type="journal article" date="2004" name="Science">
        <title>The genome of the diatom Thalassiosira pseudonana: ecology, evolution, and metabolism.</title>
        <authorList>
            <person name="Armbrust E.V."/>
            <person name="Berges J.A."/>
            <person name="Bowler C."/>
            <person name="Green B.R."/>
            <person name="Martinez D."/>
            <person name="Putnam N.H."/>
            <person name="Zhou S."/>
            <person name="Allen A.E."/>
            <person name="Apt K.E."/>
            <person name="Bechner M."/>
            <person name="Brzezinski M.A."/>
            <person name="Chaal B.K."/>
            <person name="Chiovitti A."/>
            <person name="Davis A.K."/>
            <person name="Demarest M.S."/>
            <person name="Detter J.C."/>
            <person name="Glavina T."/>
            <person name="Goodstein D."/>
            <person name="Hadi M.Z."/>
            <person name="Hellsten U."/>
            <person name="Hildebrand M."/>
            <person name="Jenkins B.D."/>
            <person name="Jurka J."/>
            <person name="Kapitonov V.V."/>
            <person name="Kroger N."/>
            <person name="Lau W.W."/>
            <person name="Lane T.W."/>
            <person name="Larimer F.W."/>
            <person name="Lippmeier J.C."/>
            <person name="Lucas S."/>
            <person name="Medina M."/>
            <person name="Montsant A."/>
            <person name="Obornik M."/>
            <person name="Parker M.S."/>
            <person name="Palenik B."/>
            <person name="Pazour G.J."/>
            <person name="Richardson P.M."/>
            <person name="Rynearson T.A."/>
            <person name="Saito M.A."/>
            <person name="Schwartz D.C."/>
            <person name="Thamatrakoln K."/>
            <person name="Valentin K."/>
            <person name="Vardi A."/>
            <person name="Wilkerson F.P."/>
            <person name="Rokhsar D.S."/>
        </authorList>
    </citation>
    <scope>NUCLEOTIDE SEQUENCE [LARGE SCALE GENOMIC DNA]</scope>
    <source>
        <strain evidence="2 3">CCMP1335</strain>
    </source>
</reference>
<dbReference type="Gene3D" id="3.40.640.10">
    <property type="entry name" value="Type I PLP-dependent aspartate aminotransferase-like (Major domain)"/>
    <property type="match status" value="1"/>
</dbReference>
<dbReference type="eggNOG" id="KOG0634">
    <property type="taxonomic scope" value="Eukaryota"/>
</dbReference>
<feature type="domain" description="Aminotransferase class I/classII large" evidence="1">
    <location>
        <begin position="49"/>
        <end position="393"/>
    </location>
</feature>
<dbReference type="GO" id="GO:0008483">
    <property type="term" value="F:transaminase activity"/>
    <property type="evidence" value="ECO:0000318"/>
    <property type="project" value="GO_Central"/>
</dbReference>
<dbReference type="GO" id="GO:0030170">
    <property type="term" value="F:pyridoxal phosphate binding"/>
    <property type="evidence" value="ECO:0007669"/>
    <property type="project" value="InterPro"/>
</dbReference>
<evidence type="ECO:0000313" key="3">
    <source>
        <dbReference type="Proteomes" id="UP000001449"/>
    </source>
</evidence>
<dbReference type="HOGENOM" id="CLU_017584_0_6_1"/>
<dbReference type="InParanoid" id="B8CGD5"/>
<dbReference type="EC" id="2.6.1.-" evidence="2"/>
<feature type="non-terminal residue" evidence="2">
    <location>
        <position position="1"/>
    </location>
</feature>
<dbReference type="KEGG" id="tps:THAPSDRAFT_264915"/>
<organism evidence="2 3">
    <name type="scientific">Thalassiosira pseudonana</name>
    <name type="common">Marine diatom</name>
    <name type="synonym">Cyclotella nana</name>
    <dbReference type="NCBI Taxonomy" id="35128"/>
    <lineage>
        <taxon>Eukaryota</taxon>
        <taxon>Sar</taxon>
        <taxon>Stramenopiles</taxon>
        <taxon>Ochrophyta</taxon>
        <taxon>Bacillariophyta</taxon>
        <taxon>Coscinodiscophyceae</taxon>
        <taxon>Thalassiosirophycidae</taxon>
        <taxon>Thalassiosirales</taxon>
        <taxon>Thalassiosiraceae</taxon>
        <taxon>Thalassiosira</taxon>
    </lineage>
</organism>
<dbReference type="InterPro" id="IPR015424">
    <property type="entry name" value="PyrdxlP-dep_Trfase"/>
</dbReference>
<dbReference type="InterPro" id="IPR004839">
    <property type="entry name" value="Aminotransferase_I/II_large"/>
</dbReference>
<keyword evidence="2" id="KW-0808">Transferase</keyword>
<dbReference type="PaxDb" id="35128-Thaps264915"/>
<evidence type="ECO:0000313" key="2">
    <source>
        <dbReference type="EMBL" id="EED87551.1"/>
    </source>
</evidence>
<dbReference type="InterPro" id="IPR015421">
    <property type="entry name" value="PyrdxlP-dep_Trfase_major"/>
</dbReference>
<dbReference type="Pfam" id="PF00155">
    <property type="entry name" value="Aminotran_1_2"/>
    <property type="match status" value="1"/>
</dbReference>
<dbReference type="STRING" id="35128.B8CGD5"/>
<dbReference type="InterPro" id="IPR015422">
    <property type="entry name" value="PyrdxlP-dep_Trfase_small"/>
</dbReference>
<dbReference type="AlphaFoldDB" id="B8CGD5"/>
<dbReference type="SUPFAM" id="SSF53383">
    <property type="entry name" value="PLP-dependent transferases"/>
    <property type="match status" value="1"/>
</dbReference>
<keyword evidence="2" id="KW-0032">Aminotransferase</keyword>
<dbReference type="Gene3D" id="3.90.1150.10">
    <property type="entry name" value="Aspartate Aminotransferase, domain 1"/>
    <property type="match status" value="1"/>
</dbReference>
<dbReference type="GO" id="GO:1901605">
    <property type="term" value="P:alpha-amino acid metabolic process"/>
    <property type="evidence" value="ECO:0000318"/>
    <property type="project" value="GO_Central"/>
</dbReference>
<evidence type="ECO:0000259" key="1">
    <source>
        <dbReference type="Pfam" id="PF00155"/>
    </source>
</evidence>
<sequence>MTSSKEQSSPPPPPIRYDLYRGHPNNSLLPTLEIQSILSSCAKDKDSLTRALKYGTNEGDDALLSALRSFIEKRTVHDDGSSDTTSSGFFITSGVSHGLELLCATCTNGGEVWVERPTYFLAPKIFQSHGLVVKPLPMLSDRLDLNKSDGCVPPPKMMYIIPSYHNPTGRSMTVAEREKLASFAIRNGILLVADEVYHLLDWERELNVDGTDDTSNQTTSPTLKGCCISVSSFTKIFAPGIRLGWIQAPPFIIQRLISHGYIISQGGVAPFTGRLMTNAIESGLLDSYLNKLKMEYAQRCDLVCDLLKVEPRIVVLTHNSPIKRGGGYFLWVQFPFGVDSDALLAFCMNDYGVKFMPGSRCDPFAGEDDDNGSSGALIKCCARLCFADLDRDELVDATKAVIQAFRSFVDR</sequence>
<dbReference type="PANTHER" id="PTHR42858:SF1">
    <property type="entry name" value="LD15494P"/>
    <property type="match status" value="1"/>
</dbReference>
<gene>
    <name evidence="2" type="ORF">THAPSDRAFT_264915</name>
</gene>
<dbReference type="OMA" id="MIALDSM"/>
<dbReference type="Proteomes" id="UP000001449">
    <property type="component" value="Chromosome 23"/>
</dbReference>
<dbReference type="EMBL" id="CM000654">
    <property type="protein sequence ID" value="EED87551.1"/>
    <property type="molecule type" value="Genomic_DNA"/>
</dbReference>
<keyword evidence="3" id="KW-1185">Reference proteome</keyword>
<reference evidence="2 3" key="2">
    <citation type="journal article" date="2008" name="Nature">
        <title>The Phaeodactylum genome reveals the evolutionary history of diatom genomes.</title>
        <authorList>
            <person name="Bowler C."/>
            <person name="Allen A.E."/>
            <person name="Badger J.H."/>
            <person name="Grimwood J."/>
            <person name="Jabbari K."/>
            <person name="Kuo A."/>
            <person name="Maheswari U."/>
            <person name="Martens C."/>
            <person name="Maumus F."/>
            <person name="Otillar R.P."/>
            <person name="Rayko E."/>
            <person name="Salamov A."/>
            <person name="Vandepoele K."/>
            <person name="Beszteri B."/>
            <person name="Gruber A."/>
            <person name="Heijde M."/>
            <person name="Katinka M."/>
            <person name="Mock T."/>
            <person name="Valentin K."/>
            <person name="Verret F."/>
            <person name="Berges J.A."/>
            <person name="Brownlee C."/>
            <person name="Cadoret J.P."/>
            <person name="Chiovitti A."/>
            <person name="Choi C.J."/>
            <person name="Coesel S."/>
            <person name="De Martino A."/>
            <person name="Detter J.C."/>
            <person name="Durkin C."/>
            <person name="Falciatore A."/>
            <person name="Fournet J."/>
            <person name="Haruta M."/>
            <person name="Huysman M.J."/>
            <person name="Jenkins B.D."/>
            <person name="Jiroutova K."/>
            <person name="Jorgensen R.E."/>
            <person name="Joubert Y."/>
            <person name="Kaplan A."/>
            <person name="Kroger N."/>
            <person name="Kroth P.G."/>
            <person name="La Roche J."/>
            <person name="Lindquist E."/>
            <person name="Lommer M."/>
            <person name="Martin-Jezequel V."/>
            <person name="Lopez P.J."/>
            <person name="Lucas S."/>
            <person name="Mangogna M."/>
            <person name="McGinnis K."/>
            <person name="Medlin L.K."/>
            <person name="Montsant A."/>
            <person name="Oudot-Le Secq M.P."/>
            <person name="Napoli C."/>
            <person name="Obornik M."/>
            <person name="Parker M.S."/>
            <person name="Petit J.L."/>
            <person name="Porcel B.M."/>
            <person name="Poulsen N."/>
            <person name="Robison M."/>
            <person name="Rychlewski L."/>
            <person name="Rynearson T.A."/>
            <person name="Schmutz J."/>
            <person name="Shapiro H."/>
            <person name="Siaut M."/>
            <person name="Stanley M."/>
            <person name="Sussman M.R."/>
            <person name="Taylor A.R."/>
            <person name="Vardi A."/>
            <person name="von Dassow P."/>
            <person name="Vyverman W."/>
            <person name="Willis A."/>
            <person name="Wyrwicz L.S."/>
            <person name="Rokhsar D.S."/>
            <person name="Weissenbach J."/>
            <person name="Armbrust E.V."/>
            <person name="Green B.R."/>
            <person name="Van de Peer Y."/>
            <person name="Grigoriev I.V."/>
        </authorList>
    </citation>
    <scope>NUCLEOTIDE SEQUENCE [LARGE SCALE GENOMIC DNA]</scope>
    <source>
        <strain evidence="2 3">CCMP1335</strain>
    </source>
</reference>
<dbReference type="PANTHER" id="PTHR42858">
    <property type="entry name" value="AMINOTRANSFERASE"/>
    <property type="match status" value="1"/>
</dbReference>
<protein>
    <submittedName>
        <fullName evidence="2">Aminotransferase</fullName>
        <ecNumber evidence="2">2.6.1.-</ecNumber>
    </submittedName>
</protein>
<dbReference type="RefSeq" id="XP_002295247.1">
    <property type="nucleotide sequence ID" value="XM_002295211.1"/>
</dbReference>